<accession>A0ABQ4F0Q1</accession>
<organism evidence="1 2">
    <name type="scientific">Plantactinospora mayteni</name>
    <dbReference type="NCBI Taxonomy" id="566021"/>
    <lineage>
        <taxon>Bacteria</taxon>
        <taxon>Bacillati</taxon>
        <taxon>Actinomycetota</taxon>
        <taxon>Actinomycetes</taxon>
        <taxon>Micromonosporales</taxon>
        <taxon>Micromonosporaceae</taxon>
        <taxon>Plantactinospora</taxon>
    </lineage>
</organism>
<proteinExistence type="predicted"/>
<reference evidence="1 2" key="1">
    <citation type="submission" date="2021-01" db="EMBL/GenBank/DDBJ databases">
        <title>Whole genome shotgun sequence of Plantactinospora mayteni NBRC 109088.</title>
        <authorList>
            <person name="Komaki H."/>
            <person name="Tamura T."/>
        </authorList>
    </citation>
    <scope>NUCLEOTIDE SEQUENCE [LARGE SCALE GENOMIC DNA]</scope>
    <source>
        <strain evidence="1 2">NBRC 109088</strain>
    </source>
</reference>
<protein>
    <submittedName>
        <fullName evidence="1">Uncharacterized protein</fullName>
    </submittedName>
</protein>
<evidence type="ECO:0000313" key="1">
    <source>
        <dbReference type="EMBL" id="GIH00500.1"/>
    </source>
</evidence>
<dbReference type="Proteomes" id="UP000621500">
    <property type="component" value="Unassembled WGS sequence"/>
</dbReference>
<dbReference type="EMBL" id="BONX01000054">
    <property type="protein sequence ID" value="GIH00500.1"/>
    <property type="molecule type" value="Genomic_DNA"/>
</dbReference>
<comment type="caution">
    <text evidence="1">The sequence shown here is derived from an EMBL/GenBank/DDBJ whole genome shotgun (WGS) entry which is preliminary data.</text>
</comment>
<gene>
    <name evidence="1" type="ORF">Pma05_70720</name>
</gene>
<evidence type="ECO:0000313" key="2">
    <source>
        <dbReference type="Proteomes" id="UP000621500"/>
    </source>
</evidence>
<dbReference type="RefSeq" id="WP_203861814.1">
    <property type="nucleotide sequence ID" value="NZ_BAAAZQ010000026.1"/>
</dbReference>
<sequence length="84" mass="9203">MSRRNFENLPRLLGDVMPVERVGPAVFRWPIVGPRGIVLTLVGKPPAAEVAANLRRLKQVLETGTVTDTDHAVAGTFERRATGR</sequence>
<keyword evidence="2" id="KW-1185">Reference proteome</keyword>
<name>A0ABQ4F0Q1_9ACTN</name>